<dbReference type="RefSeq" id="WP_174701372.1">
    <property type="nucleotide sequence ID" value="NZ_JABURA010000001.1"/>
</dbReference>
<gene>
    <name evidence="11" type="ORF">HT576_04545</name>
</gene>
<keyword evidence="7" id="KW-0067">ATP-binding</keyword>
<dbReference type="PANTHER" id="PTHR42878:SF7">
    <property type="entry name" value="SENSOR HISTIDINE KINASE GLRK"/>
    <property type="match status" value="1"/>
</dbReference>
<dbReference type="Proteomes" id="UP000728647">
    <property type="component" value="Unassembled WGS sequence"/>
</dbReference>
<dbReference type="GO" id="GO:0000156">
    <property type="term" value="F:phosphorelay response regulator activity"/>
    <property type="evidence" value="ECO:0007669"/>
    <property type="project" value="TreeGrafter"/>
</dbReference>
<feature type="transmembrane region" description="Helical" evidence="9">
    <location>
        <begin position="84"/>
        <end position="105"/>
    </location>
</feature>
<dbReference type="InterPro" id="IPR003594">
    <property type="entry name" value="HATPase_dom"/>
</dbReference>
<feature type="domain" description="Histidine kinase" evidence="10">
    <location>
        <begin position="169"/>
        <end position="374"/>
    </location>
</feature>
<dbReference type="InterPro" id="IPR003661">
    <property type="entry name" value="HisK_dim/P_dom"/>
</dbReference>
<dbReference type="PRINTS" id="PR00344">
    <property type="entry name" value="BCTRLSENSOR"/>
</dbReference>
<evidence type="ECO:0000256" key="2">
    <source>
        <dbReference type="ARBA" id="ARBA00012438"/>
    </source>
</evidence>
<comment type="caution">
    <text evidence="11">The sequence shown here is derived from an EMBL/GenBank/DDBJ whole genome shotgun (WGS) entry which is preliminary data.</text>
</comment>
<dbReference type="InterPro" id="IPR005467">
    <property type="entry name" value="His_kinase_dom"/>
</dbReference>
<evidence type="ECO:0000313" key="12">
    <source>
        <dbReference type="Proteomes" id="UP000728647"/>
    </source>
</evidence>
<feature type="transmembrane region" description="Helical" evidence="9">
    <location>
        <begin position="20"/>
        <end position="42"/>
    </location>
</feature>
<dbReference type="GO" id="GO:0007234">
    <property type="term" value="P:osmosensory signaling via phosphorelay pathway"/>
    <property type="evidence" value="ECO:0007669"/>
    <property type="project" value="TreeGrafter"/>
</dbReference>
<keyword evidence="8" id="KW-0902">Two-component regulatory system</keyword>
<dbReference type="InterPro" id="IPR004358">
    <property type="entry name" value="Sig_transdc_His_kin-like_C"/>
</dbReference>
<dbReference type="EC" id="2.7.13.3" evidence="2"/>
<organism evidence="11 12">
    <name type="scientific">Haloterrigena gelatinilytica</name>
    <dbReference type="NCBI Taxonomy" id="2741724"/>
    <lineage>
        <taxon>Archaea</taxon>
        <taxon>Methanobacteriati</taxon>
        <taxon>Methanobacteriota</taxon>
        <taxon>Stenosarchaea group</taxon>
        <taxon>Halobacteria</taxon>
        <taxon>Halobacteriales</taxon>
        <taxon>Natrialbaceae</taxon>
        <taxon>Haloterrigena</taxon>
    </lineage>
</organism>
<evidence type="ECO:0000256" key="4">
    <source>
        <dbReference type="ARBA" id="ARBA00022679"/>
    </source>
</evidence>
<proteinExistence type="predicted"/>
<dbReference type="Pfam" id="PF02518">
    <property type="entry name" value="HATPase_c"/>
    <property type="match status" value="1"/>
</dbReference>
<dbReference type="InterPro" id="IPR050351">
    <property type="entry name" value="BphY/WalK/GraS-like"/>
</dbReference>
<dbReference type="CDD" id="cd00075">
    <property type="entry name" value="HATPase"/>
    <property type="match status" value="1"/>
</dbReference>
<evidence type="ECO:0000313" key="11">
    <source>
        <dbReference type="EMBL" id="NUB90305.1"/>
    </source>
</evidence>
<evidence type="ECO:0000256" key="6">
    <source>
        <dbReference type="ARBA" id="ARBA00022777"/>
    </source>
</evidence>
<name>A0A8J8GM77_9EURY</name>
<evidence type="ECO:0000256" key="3">
    <source>
        <dbReference type="ARBA" id="ARBA00022553"/>
    </source>
</evidence>
<dbReference type="InterPro" id="IPR036890">
    <property type="entry name" value="HATPase_C_sf"/>
</dbReference>
<keyword evidence="3" id="KW-0597">Phosphoprotein</keyword>
<feature type="transmembrane region" description="Helical" evidence="9">
    <location>
        <begin position="48"/>
        <end position="72"/>
    </location>
</feature>
<reference evidence="11" key="1">
    <citation type="submission" date="2020-06" db="EMBL/GenBank/DDBJ databases">
        <title>Haloterrigena sp. nov., an extremely halophilic archaeon isolated from a saline sediment.</title>
        <authorList>
            <person name="Liu B.-B."/>
        </authorList>
    </citation>
    <scope>NUCLEOTIDE SEQUENCE</scope>
    <source>
        <strain evidence="11">SYSU A121-1</strain>
    </source>
</reference>
<evidence type="ECO:0000256" key="5">
    <source>
        <dbReference type="ARBA" id="ARBA00022741"/>
    </source>
</evidence>
<evidence type="ECO:0000259" key="10">
    <source>
        <dbReference type="PROSITE" id="PS50109"/>
    </source>
</evidence>
<dbReference type="InterPro" id="IPR036097">
    <property type="entry name" value="HisK_dim/P_sf"/>
</dbReference>
<dbReference type="GO" id="GO:0005524">
    <property type="term" value="F:ATP binding"/>
    <property type="evidence" value="ECO:0007669"/>
    <property type="project" value="UniProtKB-KW"/>
</dbReference>
<dbReference type="PROSITE" id="PS50109">
    <property type="entry name" value="HIS_KIN"/>
    <property type="match status" value="1"/>
</dbReference>
<dbReference type="GO" id="GO:0000155">
    <property type="term" value="F:phosphorelay sensor kinase activity"/>
    <property type="evidence" value="ECO:0007669"/>
    <property type="project" value="InterPro"/>
</dbReference>
<evidence type="ECO:0000256" key="7">
    <source>
        <dbReference type="ARBA" id="ARBA00022840"/>
    </source>
</evidence>
<evidence type="ECO:0000256" key="9">
    <source>
        <dbReference type="SAM" id="Phobius"/>
    </source>
</evidence>
<keyword evidence="4" id="KW-0808">Transferase</keyword>
<comment type="catalytic activity">
    <reaction evidence="1">
        <text>ATP + protein L-histidine = ADP + protein N-phospho-L-histidine.</text>
        <dbReference type="EC" id="2.7.13.3"/>
    </reaction>
</comment>
<dbReference type="GO" id="GO:0030295">
    <property type="term" value="F:protein kinase activator activity"/>
    <property type="evidence" value="ECO:0007669"/>
    <property type="project" value="TreeGrafter"/>
</dbReference>
<feature type="transmembrane region" description="Helical" evidence="9">
    <location>
        <begin position="117"/>
        <end position="135"/>
    </location>
</feature>
<dbReference type="SUPFAM" id="SSF55874">
    <property type="entry name" value="ATPase domain of HSP90 chaperone/DNA topoisomerase II/histidine kinase"/>
    <property type="match status" value="1"/>
</dbReference>
<dbReference type="SMART" id="SM00387">
    <property type="entry name" value="HATPase_c"/>
    <property type="match status" value="1"/>
</dbReference>
<evidence type="ECO:0000256" key="8">
    <source>
        <dbReference type="ARBA" id="ARBA00023012"/>
    </source>
</evidence>
<sequence>MRWPADADIVSPDRIPQYVIGFAAALTIVLVGEIVVYFAWGIEFVTSGQFLVGIVTSVPAIGGIAFGGYWLRNADLPPSRYPRAVGWSVGGLVIFLLVNLALIATMPTESWVHVVSWARWAVVLGAGIGLLIGCLEGRAIERTLTAERASLRAEHLAEQREYLDYLNGILRHEVLNTATIINGYASLLREEAATTDQQRRWAEIVIDESEEMSTVIDDVRILLQSTDGEVQLETVDLSRLLTDEVRKLEHKWGPVDVETSIPPEVSVRADHLVARVFGNLLSNAVEHNDAATPRVSVAVDPGPETVRVEIADNGPGITDSTLETLFERTQSRGSSHGIGLYLVRQLVTRYEGSVDVVETGPDGTTFAVELPAAAESQSTASSSASSPPPS</sequence>
<keyword evidence="5" id="KW-0547">Nucleotide-binding</keyword>
<keyword evidence="9" id="KW-0812">Transmembrane</keyword>
<dbReference type="SUPFAM" id="SSF47384">
    <property type="entry name" value="Homodimeric domain of signal transducing histidine kinase"/>
    <property type="match status" value="1"/>
</dbReference>
<dbReference type="CDD" id="cd00082">
    <property type="entry name" value="HisKA"/>
    <property type="match status" value="1"/>
</dbReference>
<dbReference type="PANTHER" id="PTHR42878">
    <property type="entry name" value="TWO-COMPONENT HISTIDINE KINASE"/>
    <property type="match status" value="1"/>
</dbReference>
<protein>
    <recommendedName>
        <fullName evidence="2">histidine kinase</fullName>
        <ecNumber evidence="2">2.7.13.3</ecNumber>
    </recommendedName>
</protein>
<evidence type="ECO:0000256" key="1">
    <source>
        <dbReference type="ARBA" id="ARBA00000085"/>
    </source>
</evidence>
<keyword evidence="6 11" id="KW-0418">Kinase</keyword>
<dbReference type="AlphaFoldDB" id="A0A8J8GM77"/>
<dbReference type="Gene3D" id="3.30.565.10">
    <property type="entry name" value="Histidine kinase-like ATPase, C-terminal domain"/>
    <property type="match status" value="1"/>
</dbReference>
<dbReference type="EMBL" id="JABURA010000001">
    <property type="protein sequence ID" value="NUB90305.1"/>
    <property type="molecule type" value="Genomic_DNA"/>
</dbReference>
<keyword evidence="9" id="KW-0472">Membrane</keyword>
<keyword evidence="9" id="KW-1133">Transmembrane helix</keyword>
<accession>A0A8J8GM77</accession>
<dbReference type="Gene3D" id="1.10.287.130">
    <property type="match status" value="1"/>
</dbReference>
<dbReference type="OrthoDB" id="3369at2157"/>